<keyword evidence="3 5" id="KW-0687">Ribonucleoprotein</keyword>
<dbReference type="FunFam" id="1.10.287.610:FF:000001">
    <property type="entry name" value="30S ribosomal protein S2"/>
    <property type="match status" value="1"/>
</dbReference>
<reference evidence="7 8" key="1">
    <citation type="journal article" date="2016" name="Nat. Commun.">
        <title>Thousands of microbial genomes shed light on interconnected biogeochemical processes in an aquifer system.</title>
        <authorList>
            <person name="Anantharaman K."/>
            <person name="Brown C.T."/>
            <person name="Hug L.A."/>
            <person name="Sharon I."/>
            <person name="Castelle C.J."/>
            <person name="Probst A.J."/>
            <person name="Thomas B.C."/>
            <person name="Singh A."/>
            <person name="Wilkins M.J."/>
            <person name="Karaoz U."/>
            <person name="Brodie E.L."/>
            <person name="Williams K.H."/>
            <person name="Hubbard S.S."/>
            <person name="Banfield J.F."/>
        </authorList>
    </citation>
    <scope>NUCLEOTIDE SEQUENCE [LARGE SCALE GENOMIC DNA]</scope>
</reference>
<dbReference type="GO" id="GO:0022627">
    <property type="term" value="C:cytosolic small ribosomal subunit"/>
    <property type="evidence" value="ECO:0007669"/>
    <property type="project" value="TreeGrafter"/>
</dbReference>
<dbReference type="Proteomes" id="UP000177152">
    <property type="component" value="Unassembled WGS sequence"/>
</dbReference>
<dbReference type="PROSITE" id="PS00963">
    <property type="entry name" value="RIBOSOMAL_S2_2"/>
    <property type="match status" value="1"/>
</dbReference>
<dbReference type="Gene3D" id="1.10.287.610">
    <property type="entry name" value="Helix hairpin bin"/>
    <property type="match status" value="1"/>
</dbReference>
<gene>
    <name evidence="5" type="primary">rpsB</name>
    <name evidence="7" type="ORF">A2633_04950</name>
</gene>
<sequence>MEAMMDAGVHVGHTKMRRNPLMGPYIFGVRNNVEVIDLEKTKELFKKALEYMKELVGKGKVVLLVGTQPAARTIVQEIADETQMPSVTRRWIGGTLTNFKIISKRIETLETLEREKASGGFEKYTKKERLVLNDEIDRLKKNFDGLRLLKSMPDAVFVVNIVQDDLAVAEARRMKIPVIAFCDTNSNPKLADFPIPSNDDAVPAIRYMAGRIKAALLEGRMASKAPKT</sequence>
<dbReference type="Pfam" id="PF00318">
    <property type="entry name" value="Ribosomal_S2"/>
    <property type="match status" value="1"/>
</dbReference>
<dbReference type="PRINTS" id="PR00395">
    <property type="entry name" value="RIBOSOMALS2"/>
</dbReference>
<dbReference type="GO" id="GO:0006412">
    <property type="term" value="P:translation"/>
    <property type="evidence" value="ECO:0007669"/>
    <property type="project" value="UniProtKB-UniRule"/>
</dbReference>
<dbReference type="PANTHER" id="PTHR12534">
    <property type="entry name" value="30S RIBOSOMAL PROTEIN S2 PROKARYOTIC AND ORGANELLAR"/>
    <property type="match status" value="1"/>
</dbReference>
<proteinExistence type="inferred from homology"/>
<evidence type="ECO:0000256" key="4">
    <source>
        <dbReference type="ARBA" id="ARBA00035256"/>
    </source>
</evidence>
<dbReference type="InterPro" id="IPR005706">
    <property type="entry name" value="Ribosomal_uS2_bac/mit/plastid"/>
</dbReference>
<dbReference type="InterPro" id="IPR023591">
    <property type="entry name" value="Ribosomal_uS2_flav_dom_sf"/>
</dbReference>
<dbReference type="PROSITE" id="PS00962">
    <property type="entry name" value="RIBOSOMAL_S2_1"/>
    <property type="match status" value="1"/>
</dbReference>
<dbReference type="Gene3D" id="3.40.50.10490">
    <property type="entry name" value="Glucose-6-phosphate isomerase like protein, domain 1"/>
    <property type="match status" value="1"/>
</dbReference>
<accession>A0A1G2K326</accession>
<evidence type="ECO:0000256" key="6">
    <source>
        <dbReference type="RuleBase" id="RU003631"/>
    </source>
</evidence>
<evidence type="ECO:0000313" key="7">
    <source>
        <dbReference type="EMBL" id="OGZ93817.1"/>
    </source>
</evidence>
<keyword evidence="2 5" id="KW-0689">Ribosomal protein</keyword>
<dbReference type="InterPro" id="IPR018130">
    <property type="entry name" value="Ribosomal_uS2_CS"/>
</dbReference>
<dbReference type="AlphaFoldDB" id="A0A1G2K326"/>
<evidence type="ECO:0000256" key="2">
    <source>
        <dbReference type="ARBA" id="ARBA00022980"/>
    </source>
</evidence>
<dbReference type="SUPFAM" id="SSF52313">
    <property type="entry name" value="Ribosomal protein S2"/>
    <property type="match status" value="1"/>
</dbReference>
<evidence type="ECO:0000313" key="8">
    <source>
        <dbReference type="Proteomes" id="UP000177152"/>
    </source>
</evidence>
<dbReference type="CDD" id="cd01425">
    <property type="entry name" value="RPS2"/>
    <property type="match status" value="1"/>
</dbReference>
<evidence type="ECO:0000256" key="3">
    <source>
        <dbReference type="ARBA" id="ARBA00023274"/>
    </source>
</evidence>
<dbReference type="NCBIfam" id="TIGR01011">
    <property type="entry name" value="rpsB_bact"/>
    <property type="match status" value="1"/>
</dbReference>
<evidence type="ECO:0000256" key="1">
    <source>
        <dbReference type="ARBA" id="ARBA00006242"/>
    </source>
</evidence>
<name>A0A1G2K326_9BACT</name>
<dbReference type="PANTHER" id="PTHR12534:SF0">
    <property type="entry name" value="SMALL RIBOSOMAL SUBUNIT PROTEIN US2M"/>
    <property type="match status" value="1"/>
</dbReference>
<dbReference type="EMBL" id="MHQC01000050">
    <property type="protein sequence ID" value="OGZ93817.1"/>
    <property type="molecule type" value="Genomic_DNA"/>
</dbReference>
<comment type="caution">
    <text evidence="7">The sequence shown here is derived from an EMBL/GenBank/DDBJ whole genome shotgun (WGS) entry which is preliminary data.</text>
</comment>
<protein>
    <recommendedName>
        <fullName evidence="4 5">Small ribosomal subunit protein uS2</fullName>
    </recommendedName>
</protein>
<evidence type="ECO:0000256" key="5">
    <source>
        <dbReference type="HAMAP-Rule" id="MF_00291"/>
    </source>
</evidence>
<dbReference type="InterPro" id="IPR001865">
    <property type="entry name" value="Ribosomal_uS2"/>
</dbReference>
<dbReference type="GO" id="GO:0003735">
    <property type="term" value="F:structural constituent of ribosome"/>
    <property type="evidence" value="ECO:0007669"/>
    <property type="project" value="InterPro"/>
</dbReference>
<comment type="similarity">
    <text evidence="1 5 6">Belongs to the universal ribosomal protein uS2 family.</text>
</comment>
<organism evidence="7 8">
    <name type="scientific">Candidatus Sungbacteria bacterium RIFCSPHIGHO2_01_FULL_47_32</name>
    <dbReference type="NCBI Taxonomy" id="1802264"/>
    <lineage>
        <taxon>Bacteria</taxon>
        <taxon>Candidatus Sungiibacteriota</taxon>
    </lineage>
</organism>
<dbReference type="HAMAP" id="MF_00291_B">
    <property type="entry name" value="Ribosomal_uS2_B"/>
    <property type="match status" value="1"/>
</dbReference>